<reference evidence="2 3" key="1">
    <citation type="submission" date="2021-04" db="EMBL/GenBank/DDBJ databases">
        <authorList>
            <person name="Bliznina A."/>
        </authorList>
    </citation>
    <scope>NUCLEOTIDE SEQUENCE [LARGE SCALE GENOMIC DNA]</scope>
</reference>
<evidence type="ECO:0000313" key="2">
    <source>
        <dbReference type="EMBL" id="CAG5113067.1"/>
    </source>
</evidence>
<organism evidence="2 3">
    <name type="scientific">Oikopleura dioica</name>
    <name type="common">Tunicate</name>
    <dbReference type="NCBI Taxonomy" id="34765"/>
    <lineage>
        <taxon>Eukaryota</taxon>
        <taxon>Metazoa</taxon>
        <taxon>Chordata</taxon>
        <taxon>Tunicata</taxon>
        <taxon>Appendicularia</taxon>
        <taxon>Copelata</taxon>
        <taxon>Oikopleuridae</taxon>
        <taxon>Oikopleura</taxon>
    </lineage>
</organism>
<protein>
    <submittedName>
        <fullName evidence="2">Oidioi.mRNA.OKI2018_I69.chr2.g7213.t1.cds</fullName>
    </submittedName>
</protein>
<keyword evidence="1" id="KW-0732">Signal</keyword>
<name>A0ABN7TA72_OIKDI</name>
<dbReference type="Proteomes" id="UP001158576">
    <property type="component" value="Chromosome 2"/>
</dbReference>
<sequence>MKFIFNFLLFSCKGFLVRRSLSHQNFMDIESAEVNRQLLVAQYTAGNIEDELYNNIYDTIKMSPHSQMRHVRAAFTEPHFTEPHLHHWRRFE</sequence>
<keyword evidence="3" id="KW-1185">Reference proteome</keyword>
<dbReference type="EMBL" id="OU015567">
    <property type="protein sequence ID" value="CAG5113067.1"/>
    <property type="molecule type" value="Genomic_DNA"/>
</dbReference>
<evidence type="ECO:0000313" key="3">
    <source>
        <dbReference type="Proteomes" id="UP001158576"/>
    </source>
</evidence>
<feature type="signal peptide" evidence="1">
    <location>
        <begin position="1"/>
        <end position="22"/>
    </location>
</feature>
<evidence type="ECO:0000256" key="1">
    <source>
        <dbReference type="SAM" id="SignalP"/>
    </source>
</evidence>
<gene>
    <name evidence="2" type="ORF">OKIOD_LOCUS15978</name>
</gene>
<proteinExistence type="predicted"/>
<accession>A0ABN7TA72</accession>
<feature type="chain" id="PRO_5046217605" evidence="1">
    <location>
        <begin position="23"/>
        <end position="92"/>
    </location>
</feature>